<name>A0A3B3R7M8_9TELE</name>
<keyword evidence="6" id="KW-0687">Ribonucleoprotein</keyword>
<dbReference type="PANTHER" id="PTHR13231">
    <property type="entry name" value="MITOCHONDRIAL RIBOSOMAL PROTEIN S31"/>
    <property type="match status" value="1"/>
</dbReference>
<reference evidence="10" key="1">
    <citation type="submission" date="2025-08" db="UniProtKB">
        <authorList>
            <consortium name="Ensembl"/>
        </authorList>
    </citation>
    <scope>IDENTIFICATION</scope>
</reference>
<evidence type="ECO:0000256" key="2">
    <source>
        <dbReference type="ARBA" id="ARBA00011057"/>
    </source>
</evidence>
<evidence type="ECO:0000256" key="5">
    <source>
        <dbReference type="ARBA" id="ARBA00023128"/>
    </source>
</evidence>
<evidence type="ECO:0000256" key="4">
    <source>
        <dbReference type="ARBA" id="ARBA00022980"/>
    </source>
</evidence>
<dbReference type="OrthoDB" id="5989925at2759"/>
<dbReference type="Proteomes" id="UP000261540">
    <property type="component" value="Unplaced"/>
</dbReference>
<evidence type="ECO:0000313" key="11">
    <source>
        <dbReference type="Proteomes" id="UP000261540"/>
    </source>
</evidence>
<organism evidence="10 11">
    <name type="scientific">Paramormyrops kingsleyae</name>
    <dbReference type="NCBI Taxonomy" id="1676925"/>
    <lineage>
        <taxon>Eukaryota</taxon>
        <taxon>Metazoa</taxon>
        <taxon>Chordata</taxon>
        <taxon>Craniata</taxon>
        <taxon>Vertebrata</taxon>
        <taxon>Euteleostomi</taxon>
        <taxon>Actinopterygii</taxon>
        <taxon>Neopterygii</taxon>
        <taxon>Teleostei</taxon>
        <taxon>Osteoglossocephala</taxon>
        <taxon>Osteoglossomorpha</taxon>
        <taxon>Osteoglossiformes</taxon>
        <taxon>Mormyridae</taxon>
        <taxon>Paramormyrops</taxon>
    </lineage>
</organism>
<accession>A0A3B3R7M8</accession>
<dbReference type="GeneTree" id="ENSGT00390000010017"/>
<comment type="similarity">
    <text evidence="2">Belongs to the mitochondrion-specific ribosomal protein mS31 family.</text>
</comment>
<reference evidence="10" key="2">
    <citation type="submission" date="2025-09" db="UniProtKB">
        <authorList>
            <consortium name="Ensembl"/>
        </authorList>
    </citation>
    <scope>IDENTIFICATION</scope>
</reference>
<dbReference type="GO" id="GO:0005763">
    <property type="term" value="C:mitochondrial small ribosomal subunit"/>
    <property type="evidence" value="ECO:0007669"/>
    <property type="project" value="InterPro"/>
</dbReference>
<evidence type="ECO:0000256" key="3">
    <source>
        <dbReference type="ARBA" id="ARBA00022946"/>
    </source>
</evidence>
<dbReference type="Ensembl" id="ENSPKIT00000038653.1">
    <property type="protein sequence ID" value="ENSPKIP00000014214.1"/>
    <property type="gene ID" value="ENSPKIG00000001361.1"/>
</dbReference>
<keyword evidence="4" id="KW-0689">Ribosomal protein</keyword>
<keyword evidence="5" id="KW-0496">Mitochondrion</keyword>
<dbReference type="Pfam" id="PF15433">
    <property type="entry name" value="MRP-S31"/>
    <property type="match status" value="1"/>
</dbReference>
<keyword evidence="3" id="KW-0809">Transit peptide</keyword>
<dbReference type="GO" id="GO:0003735">
    <property type="term" value="F:structural constituent of ribosome"/>
    <property type="evidence" value="ECO:0007669"/>
    <property type="project" value="InterPro"/>
</dbReference>
<dbReference type="KEGG" id="pki:111850629"/>
<dbReference type="InterPro" id="IPR026299">
    <property type="entry name" value="MRP-S31"/>
</dbReference>
<evidence type="ECO:0000313" key="10">
    <source>
        <dbReference type="Ensembl" id="ENSPKIP00000014214.1"/>
    </source>
</evidence>
<evidence type="ECO:0000256" key="1">
    <source>
        <dbReference type="ARBA" id="ARBA00004173"/>
    </source>
</evidence>
<evidence type="ECO:0000256" key="8">
    <source>
        <dbReference type="ARBA" id="ARBA00035363"/>
    </source>
</evidence>
<sequence>MCCDGCVTCVSARHCRPLYAFAMYRRVFLSLSHFQQPVVFPQDACIYSPKCISAATPRIFRAAAPCGYRGLSTGSVLCSEIKDEPPPLKTKEKAQEERAEETSPQTGRSGKEKLLALLGDMKVQVTTKRRARPMAAAPGPVQKRPEPRPGEMESTISMFQEATAAGGKRDTLNPALVAAASAAAASLPDGSRVESELLQQLRKHEAVVQAQAGQRADGRTLGNIIANMKVGRRGHPNQQGARRALDDDEDDGAAQRHAQARGVGGGPDGERKRRSQLTGKRLNIFSKTAGQDAVAAPTLTLWDLELANAIAVAVKAVPRNGFEEMIQWTKEGKLWRYPIDNEAGLEEEAHVPFHEHVFLERHLEDGFPKRGPVRHFMELVVLGLAKNPYVTVNQKVQHIAWFRDYFRAKEDILSEAGALQN</sequence>
<protein>
    <recommendedName>
        <fullName evidence="7">Small ribosomal subunit protein mS31</fullName>
    </recommendedName>
    <alternativeName>
        <fullName evidence="8">28S ribosomal protein S31, mitochondrial</fullName>
    </alternativeName>
</protein>
<keyword evidence="11" id="KW-1185">Reference proteome</keyword>
<proteinExistence type="inferred from homology"/>
<feature type="region of interest" description="Disordered" evidence="9">
    <location>
        <begin position="128"/>
        <end position="151"/>
    </location>
</feature>
<feature type="compositionally biased region" description="Basic and acidic residues" evidence="9">
    <location>
        <begin position="82"/>
        <end position="101"/>
    </location>
</feature>
<evidence type="ECO:0000256" key="7">
    <source>
        <dbReference type="ARBA" id="ARBA00035133"/>
    </source>
</evidence>
<dbReference type="AlphaFoldDB" id="A0A3B3R7M8"/>
<comment type="subcellular location">
    <subcellularLocation>
        <location evidence="1">Mitochondrion</location>
    </subcellularLocation>
</comment>
<evidence type="ECO:0000256" key="9">
    <source>
        <dbReference type="SAM" id="MobiDB-lite"/>
    </source>
</evidence>
<dbReference type="STRING" id="1676925.ENSPKIP00000014214"/>
<dbReference type="CTD" id="10240"/>
<feature type="region of interest" description="Disordered" evidence="9">
    <location>
        <begin position="230"/>
        <end position="275"/>
    </location>
</feature>
<evidence type="ECO:0000256" key="6">
    <source>
        <dbReference type="ARBA" id="ARBA00023274"/>
    </source>
</evidence>
<dbReference type="PANTHER" id="PTHR13231:SF3">
    <property type="entry name" value="SMALL RIBOSOMAL SUBUNIT PROTEIN MS31"/>
    <property type="match status" value="1"/>
</dbReference>
<feature type="region of interest" description="Disordered" evidence="9">
    <location>
        <begin position="82"/>
        <end position="112"/>
    </location>
</feature>